<keyword evidence="1" id="KW-0285">Flavoprotein</keyword>
<feature type="region of interest" description="Disordered" evidence="4">
    <location>
        <begin position="1"/>
        <end position="48"/>
    </location>
</feature>
<evidence type="ECO:0000256" key="3">
    <source>
        <dbReference type="ARBA" id="ARBA00022991"/>
    </source>
</evidence>
<organism evidence="6 7">
    <name type="scientific">Piedraia hortae CBS 480.64</name>
    <dbReference type="NCBI Taxonomy" id="1314780"/>
    <lineage>
        <taxon>Eukaryota</taxon>
        <taxon>Fungi</taxon>
        <taxon>Dikarya</taxon>
        <taxon>Ascomycota</taxon>
        <taxon>Pezizomycotina</taxon>
        <taxon>Dothideomycetes</taxon>
        <taxon>Dothideomycetidae</taxon>
        <taxon>Capnodiales</taxon>
        <taxon>Piedraiaceae</taxon>
        <taxon>Piedraia</taxon>
    </lineage>
</organism>
<evidence type="ECO:0000256" key="4">
    <source>
        <dbReference type="SAM" id="MobiDB-lite"/>
    </source>
</evidence>
<dbReference type="Proteomes" id="UP000799421">
    <property type="component" value="Unassembled WGS sequence"/>
</dbReference>
<dbReference type="EMBL" id="MU006008">
    <property type="protein sequence ID" value="KAF2858525.1"/>
    <property type="molecule type" value="Genomic_DNA"/>
</dbReference>
<dbReference type="InterPro" id="IPR000014">
    <property type="entry name" value="PAS"/>
</dbReference>
<dbReference type="Gene3D" id="3.30.450.20">
    <property type="entry name" value="PAS domain"/>
    <property type="match status" value="1"/>
</dbReference>
<dbReference type="PANTHER" id="PTHR47429">
    <property type="entry name" value="PROTEIN TWIN LOV 1"/>
    <property type="match status" value="1"/>
</dbReference>
<evidence type="ECO:0000256" key="1">
    <source>
        <dbReference type="ARBA" id="ARBA00022630"/>
    </source>
</evidence>
<keyword evidence="3" id="KW-0157">Chromophore</keyword>
<sequence>MLKTDHGKPSTSWVRASVPSTPEILSPREHSSANSPHSQETVITTPQSTSVDISTLESVMEDDPESFDLLPPSLPHQTEVNVLEKKAEQVFSQAHLQAIFDNPKQLREFIGSLNQRRPQSIPILVYYLDALKALRAIRYSNAVAEALEFNAKLPLTQGRVPPTRNPVLEEKASQAFNLLVDELPGYIVHVWTKIMRQSALNSITQRTEGAPSNNLAEAFCLADPSRADTPLVFISEEFARMTQYSPSFLIGKNCRFLQGPATNKATDAAKRRMAEACSCSKEITELVLNFRRDGSPFMNLITIAPLVDSRGALKYFLGVATDVSHLLATTTGLGPLHSPNDKKRDELRGLSEMLTATEQETVRRFAGRMHTTTTTNTTTTITTYPSDYEIESELSTPISSCSSENLSLPKEPTSPTLSHLGIFDQYLLIRPSPSLRILFTSPTLRVPGILQSPFLSRIGGSDSVRTSLSDAFTQGRGITAKVKWLTRPRPGSSGMKHRWIRCVPLLNAAGVVGVWIIIVVDDDSCVAVRAFKDPPPVDNVIGKGKVDCDDEGKAAGVGHIALQFAG</sequence>
<feature type="domain" description="PAC" evidence="5">
    <location>
        <begin position="281"/>
        <end position="335"/>
    </location>
</feature>
<evidence type="ECO:0000313" key="6">
    <source>
        <dbReference type="EMBL" id="KAF2858525.1"/>
    </source>
</evidence>
<feature type="compositionally biased region" description="Polar residues" evidence="4">
    <location>
        <begin position="32"/>
        <end position="48"/>
    </location>
</feature>
<dbReference type="GO" id="GO:0005634">
    <property type="term" value="C:nucleus"/>
    <property type="evidence" value="ECO:0007669"/>
    <property type="project" value="TreeGrafter"/>
</dbReference>
<dbReference type="InterPro" id="IPR000700">
    <property type="entry name" value="PAS-assoc_C"/>
</dbReference>
<dbReference type="SUPFAM" id="SSF55785">
    <property type="entry name" value="PYP-like sensor domain (PAS domain)"/>
    <property type="match status" value="1"/>
</dbReference>
<reference evidence="6" key="1">
    <citation type="journal article" date="2020" name="Stud. Mycol.">
        <title>101 Dothideomycetes genomes: a test case for predicting lifestyles and emergence of pathogens.</title>
        <authorList>
            <person name="Haridas S."/>
            <person name="Albert R."/>
            <person name="Binder M."/>
            <person name="Bloem J."/>
            <person name="Labutti K."/>
            <person name="Salamov A."/>
            <person name="Andreopoulos B."/>
            <person name="Baker S."/>
            <person name="Barry K."/>
            <person name="Bills G."/>
            <person name="Bluhm B."/>
            <person name="Cannon C."/>
            <person name="Castanera R."/>
            <person name="Culley D."/>
            <person name="Daum C."/>
            <person name="Ezra D."/>
            <person name="Gonzalez J."/>
            <person name="Henrissat B."/>
            <person name="Kuo A."/>
            <person name="Liang C."/>
            <person name="Lipzen A."/>
            <person name="Lutzoni F."/>
            <person name="Magnuson J."/>
            <person name="Mondo S."/>
            <person name="Nolan M."/>
            <person name="Ohm R."/>
            <person name="Pangilinan J."/>
            <person name="Park H.-J."/>
            <person name="Ramirez L."/>
            <person name="Alfaro M."/>
            <person name="Sun H."/>
            <person name="Tritt A."/>
            <person name="Yoshinaga Y."/>
            <person name="Zwiers L.-H."/>
            <person name="Turgeon B."/>
            <person name="Goodwin S."/>
            <person name="Spatafora J."/>
            <person name="Crous P."/>
            <person name="Grigoriev I."/>
        </authorList>
    </citation>
    <scope>NUCLEOTIDE SEQUENCE</scope>
    <source>
        <strain evidence="6">CBS 480.64</strain>
    </source>
</reference>
<keyword evidence="7" id="KW-1185">Reference proteome</keyword>
<proteinExistence type="predicted"/>
<dbReference type="PROSITE" id="PS50113">
    <property type="entry name" value="PAC"/>
    <property type="match status" value="1"/>
</dbReference>
<keyword evidence="2" id="KW-0288">FMN</keyword>
<evidence type="ECO:0000313" key="7">
    <source>
        <dbReference type="Proteomes" id="UP000799421"/>
    </source>
</evidence>
<dbReference type="OrthoDB" id="447251at2759"/>
<gene>
    <name evidence="6" type="ORF">K470DRAFT_251119</name>
</gene>
<dbReference type="PANTHER" id="PTHR47429:SF9">
    <property type="entry name" value="PAS DOMAIN-CONTAINING PROTEIN"/>
    <property type="match status" value="1"/>
</dbReference>
<dbReference type="AlphaFoldDB" id="A0A6A7BUY4"/>
<dbReference type="InterPro" id="IPR035965">
    <property type="entry name" value="PAS-like_dom_sf"/>
</dbReference>
<evidence type="ECO:0000256" key="2">
    <source>
        <dbReference type="ARBA" id="ARBA00022643"/>
    </source>
</evidence>
<feature type="compositionally biased region" description="Polar residues" evidence="4">
    <location>
        <begin position="9"/>
        <end position="20"/>
    </location>
</feature>
<dbReference type="CDD" id="cd00130">
    <property type="entry name" value="PAS"/>
    <property type="match status" value="1"/>
</dbReference>
<accession>A0A6A7BUY4</accession>
<evidence type="ECO:0000259" key="5">
    <source>
        <dbReference type="PROSITE" id="PS50113"/>
    </source>
</evidence>
<protein>
    <recommendedName>
        <fullName evidence="5">PAC domain-containing protein</fullName>
    </recommendedName>
</protein>
<dbReference type="Pfam" id="PF13426">
    <property type="entry name" value="PAS_9"/>
    <property type="match status" value="1"/>
</dbReference>
<name>A0A6A7BUY4_9PEZI</name>